<accession>V5U4M0</accession>
<dbReference type="AlphaFoldDB" id="V5U4M0"/>
<evidence type="ECO:0000313" key="1">
    <source>
        <dbReference type="EMBL" id="AHB72328.1"/>
    </source>
</evidence>
<dbReference type="Proteomes" id="UP000018545">
    <property type="component" value="Chromosome"/>
</dbReference>
<gene>
    <name evidence="1" type="ORF">P262_05568</name>
</gene>
<organism evidence="1 2">
    <name type="scientific">Cronobacter malonaticus</name>
    <dbReference type="NCBI Taxonomy" id="413503"/>
    <lineage>
        <taxon>Bacteria</taxon>
        <taxon>Pseudomonadati</taxon>
        <taxon>Pseudomonadota</taxon>
        <taxon>Gammaproteobacteria</taxon>
        <taxon>Enterobacterales</taxon>
        <taxon>Enterobacteriaceae</taxon>
        <taxon>Cronobacter</taxon>
    </lineage>
</organism>
<name>V5U4M0_9ENTR</name>
<dbReference type="KEGG" id="csi:P262_05568"/>
<evidence type="ECO:0000313" key="2">
    <source>
        <dbReference type="Proteomes" id="UP000018545"/>
    </source>
</evidence>
<proteinExistence type="predicted"/>
<sequence>MRWLAKNRLALLNITLRDKFHFICESFGFSIRNPIGVIKSEINKKT</sequence>
<reference evidence="1 2" key="1">
    <citation type="journal article" date="2014" name="Genome Announc.">
        <title>Complete Genome Sequence of Cronobacter sakazakii Strain CMCC 45402.</title>
        <authorList>
            <person name="Zhao Z."/>
            <person name="Wang L."/>
            <person name="Wang B."/>
            <person name="Liang H."/>
            <person name="Ye Q."/>
            <person name="Zeng M."/>
        </authorList>
    </citation>
    <scope>NUCLEOTIDE SEQUENCE [LARGE SCALE GENOMIC DNA]</scope>
    <source>
        <strain evidence="2">45402</strain>
    </source>
</reference>
<protein>
    <submittedName>
        <fullName evidence="1">Uncharacterized protein</fullName>
    </submittedName>
</protein>
<dbReference type="EMBL" id="CP006731">
    <property type="protein sequence ID" value="AHB72328.1"/>
    <property type="molecule type" value="Genomic_DNA"/>
</dbReference>
<dbReference type="HOGENOM" id="CLU_3182682_0_0_6"/>